<feature type="chain" id="PRO_5040341614" evidence="2">
    <location>
        <begin position="17"/>
        <end position="570"/>
    </location>
</feature>
<keyword evidence="2" id="KW-0732">Signal</keyword>
<name>A0A9P3PFB5_LYOSH</name>
<dbReference type="OrthoDB" id="1612078at2759"/>
<dbReference type="InterPro" id="IPR021102">
    <property type="entry name" value="PNGase_A"/>
</dbReference>
<feature type="domain" description="Peptide N-acetyl-beta-D-glucosaminyl asparaginase amidase A N-terminal" evidence="3">
    <location>
        <begin position="28"/>
        <end position="352"/>
    </location>
</feature>
<protein>
    <submittedName>
        <fullName evidence="4">Peptide N-acetyl-beta-D-glucosaminyl asparaginase amidase A</fullName>
    </submittedName>
</protein>
<reference evidence="4" key="1">
    <citation type="submission" date="2022-07" db="EMBL/GenBank/DDBJ databases">
        <title>The genome of Lyophyllum shimeji provides insight into the initial evolution of ectomycorrhizal fungal genome.</title>
        <authorList>
            <person name="Kobayashi Y."/>
            <person name="Shibata T."/>
            <person name="Hirakawa H."/>
            <person name="Shigenobu S."/>
            <person name="Nishiyama T."/>
            <person name="Yamada A."/>
            <person name="Hasebe M."/>
            <person name="Kawaguchi M."/>
        </authorList>
    </citation>
    <scope>NUCLEOTIDE SEQUENCE</scope>
    <source>
        <strain evidence="4">AT787</strain>
    </source>
</reference>
<dbReference type="PANTHER" id="PTHR31104">
    <property type="entry name" value="PEPTIDE-N4-(N-ACETYL-BETA-GLUCOSAMINYL)ASPARAGINE AMIDASE A PROTEIN"/>
    <property type="match status" value="1"/>
</dbReference>
<accession>A0A9P3PFB5</accession>
<dbReference type="Pfam" id="PF12222">
    <property type="entry name" value="PNGaseA"/>
    <property type="match status" value="1"/>
</dbReference>
<feature type="region of interest" description="Disordered" evidence="1">
    <location>
        <begin position="541"/>
        <end position="560"/>
    </location>
</feature>
<evidence type="ECO:0000313" key="4">
    <source>
        <dbReference type="EMBL" id="GLB34950.1"/>
    </source>
</evidence>
<proteinExistence type="predicted"/>
<gene>
    <name evidence="4" type="ORF">LshimejAT787_0205150</name>
</gene>
<evidence type="ECO:0000256" key="1">
    <source>
        <dbReference type="SAM" id="MobiDB-lite"/>
    </source>
</evidence>
<dbReference type="Pfam" id="PF25156">
    <property type="entry name" value="PNGase_A_C"/>
    <property type="match status" value="1"/>
</dbReference>
<dbReference type="InterPro" id="IPR056948">
    <property type="entry name" value="PNGaseA_N"/>
</dbReference>
<keyword evidence="5" id="KW-1185">Reference proteome</keyword>
<dbReference type="EMBL" id="BRPK01000002">
    <property type="protein sequence ID" value="GLB34950.1"/>
    <property type="molecule type" value="Genomic_DNA"/>
</dbReference>
<sequence length="570" mass="61496">MLVALLLFCVVRLALGTVLVDFQVAQPPPVPQDARQCTFQILQRDFAFSFGSSEVAQFTPPSDCGPIGSWAAITLNFTVTSNGTQFDRLGIFTFQNVEIWRTSTPEPTRGDGIIWTYIKDVTRYTPLFAKPGTFILQLDNLIQPGLDGIYSTTLHATFYASSSKRPPAKKADLIVPLSTFANNTGNDASVPPGFSLNVTLPRNTVSVFAELYASGNGAEEFWYFNAANQFLPRLPSGTALGQGPFREVRLLIDDKIAGVAFPYATIFTGGIAPTAWRPISSYGALDLPTYFLDLSPFVPVLVDGRPHEFTIDVASAEDDHAILQNWFVSGLLQVNTDVSPKPTTGRITSYAAQPFASTATTGSVDDSGDVNITVKATRRIHVEADIVSGSGKRTHAIWSQDLRYSNVQNYLKNTTIQNVVQAASGTVLSLHNGVPSVVDTFSYPLNINITLLTPNGGSFVASFDHSYDRDLLPFPAVSRSTTEERQLAVGFFNVAPTGNTGNGTNSNVFCYSDSAGNTYRRRVNAVLNNITLDVQSGTLAPDAQRDSMGSPPAVVGPTRARLPGGRVIGL</sequence>
<evidence type="ECO:0000256" key="2">
    <source>
        <dbReference type="SAM" id="SignalP"/>
    </source>
</evidence>
<organism evidence="4 5">
    <name type="scientific">Lyophyllum shimeji</name>
    <name type="common">Hon-shimeji</name>
    <name type="synonym">Tricholoma shimeji</name>
    <dbReference type="NCBI Taxonomy" id="47721"/>
    <lineage>
        <taxon>Eukaryota</taxon>
        <taxon>Fungi</taxon>
        <taxon>Dikarya</taxon>
        <taxon>Basidiomycota</taxon>
        <taxon>Agaricomycotina</taxon>
        <taxon>Agaricomycetes</taxon>
        <taxon>Agaricomycetidae</taxon>
        <taxon>Agaricales</taxon>
        <taxon>Tricholomatineae</taxon>
        <taxon>Lyophyllaceae</taxon>
        <taxon>Lyophyllum</taxon>
    </lineage>
</organism>
<feature type="signal peptide" evidence="2">
    <location>
        <begin position="1"/>
        <end position="16"/>
    </location>
</feature>
<dbReference type="Proteomes" id="UP001063166">
    <property type="component" value="Unassembled WGS sequence"/>
</dbReference>
<evidence type="ECO:0000313" key="5">
    <source>
        <dbReference type="Proteomes" id="UP001063166"/>
    </source>
</evidence>
<dbReference type="AlphaFoldDB" id="A0A9P3PFB5"/>
<comment type="caution">
    <text evidence="4">The sequence shown here is derived from an EMBL/GenBank/DDBJ whole genome shotgun (WGS) entry which is preliminary data.</text>
</comment>
<evidence type="ECO:0000259" key="3">
    <source>
        <dbReference type="Pfam" id="PF12222"/>
    </source>
</evidence>